<reference evidence="2 3" key="1">
    <citation type="submission" date="2020-09" db="EMBL/GenBank/DDBJ databases">
        <title>Complete genome sequence of altererythrobacter flavus SS-21NJ, isolated from Dongying oil sludge in Shandong province.</title>
        <authorList>
            <person name="Sun S."/>
            <person name="Zhang Z."/>
        </authorList>
    </citation>
    <scope>NUCLEOTIDE SEQUENCE [LARGE SCALE GENOMIC DNA]</scope>
    <source>
        <strain evidence="2 3">SS-21NJ</strain>
    </source>
</reference>
<evidence type="ECO:0000256" key="1">
    <source>
        <dbReference type="SAM" id="Phobius"/>
    </source>
</evidence>
<dbReference type="SUPFAM" id="SSF56784">
    <property type="entry name" value="HAD-like"/>
    <property type="match status" value="1"/>
</dbReference>
<dbReference type="InterPro" id="IPR023214">
    <property type="entry name" value="HAD_sf"/>
</dbReference>
<dbReference type="InterPro" id="IPR036412">
    <property type="entry name" value="HAD-like_sf"/>
</dbReference>
<dbReference type="EMBL" id="CP061510">
    <property type="protein sequence ID" value="QSB44483.1"/>
    <property type="molecule type" value="Genomic_DNA"/>
</dbReference>
<name>A0ABX7K897_9SPHN</name>
<dbReference type="Proteomes" id="UP000663637">
    <property type="component" value="Chromosome"/>
</dbReference>
<feature type="transmembrane region" description="Helical" evidence="1">
    <location>
        <begin position="36"/>
        <end position="58"/>
    </location>
</feature>
<gene>
    <name evidence="2" type="ORF">IDJ81_14480</name>
</gene>
<protein>
    <recommendedName>
        <fullName evidence="4">Haloacid dehalogenase-like hydrolase</fullName>
    </recommendedName>
</protein>
<proteinExistence type="predicted"/>
<sequence length="218" mass="23795">MPPENATIAQDHVPLFVDVDGTLTRADISLESFLRIARSGVVACVTLLLWLVTGRAVAKTMAARRDRVDPARLPYRHEVLDLIEAAQADGRPVILASASHWRHIRAIATHLGLSEPVIATHGRANLKGRVKLAAIRDRIGPDTAFDYVGDSRADNCLWCEARRSWSVGHIPSQSTVERLGNPPVGFSRSVVKAMRPHQWAKNALGSGPINGIHSSIEM</sequence>
<keyword evidence="1" id="KW-0472">Membrane</keyword>
<evidence type="ECO:0008006" key="4">
    <source>
        <dbReference type="Google" id="ProtNLM"/>
    </source>
</evidence>
<organism evidence="2 3">
    <name type="scientific">Tsuneonella flava</name>
    <dbReference type="NCBI Taxonomy" id="2055955"/>
    <lineage>
        <taxon>Bacteria</taxon>
        <taxon>Pseudomonadati</taxon>
        <taxon>Pseudomonadota</taxon>
        <taxon>Alphaproteobacteria</taxon>
        <taxon>Sphingomonadales</taxon>
        <taxon>Erythrobacteraceae</taxon>
        <taxon>Tsuneonella</taxon>
    </lineage>
</organism>
<keyword evidence="3" id="KW-1185">Reference proteome</keyword>
<dbReference type="Gene3D" id="3.40.50.1000">
    <property type="entry name" value="HAD superfamily/HAD-like"/>
    <property type="match status" value="1"/>
</dbReference>
<keyword evidence="1" id="KW-0812">Transmembrane</keyword>
<accession>A0ABX7K897</accession>
<evidence type="ECO:0000313" key="3">
    <source>
        <dbReference type="Proteomes" id="UP000663637"/>
    </source>
</evidence>
<keyword evidence="1" id="KW-1133">Transmembrane helix</keyword>
<evidence type="ECO:0000313" key="2">
    <source>
        <dbReference type="EMBL" id="QSB44483.1"/>
    </source>
</evidence>
<dbReference type="RefSeq" id="WP_205442061.1">
    <property type="nucleotide sequence ID" value="NZ_CP061510.1"/>
</dbReference>